<name>A0AAV4PAW9_CAEEX</name>
<keyword evidence="2" id="KW-1185">Reference proteome</keyword>
<gene>
    <name evidence="1" type="ORF">CEXT_19041</name>
</gene>
<evidence type="ECO:0000313" key="2">
    <source>
        <dbReference type="Proteomes" id="UP001054945"/>
    </source>
</evidence>
<organism evidence="1 2">
    <name type="scientific">Caerostris extrusa</name>
    <name type="common">Bark spider</name>
    <name type="synonym">Caerostris bankana</name>
    <dbReference type="NCBI Taxonomy" id="172846"/>
    <lineage>
        <taxon>Eukaryota</taxon>
        <taxon>Metazoa</taxon>
        <taxon>Ecdysozoa</taxon>
        <taxon>Arthropoda</taxon>
        <taxon>Chelicerata</taxon>
        <taxon>Arachnida</taxon>
        <taxon>Araneae</taxon>
        <taxon>Araneomorphae</taxon>
        <taxon>Entelegynae</taxon>
        <taxon>Araneoidea</taxon>
        <taxon>Araneidae</taxon>
        <taxon>Caerostris</taxon>
    </lineage>
</organism>
<evidence type="ECO:0000313" key="1">
    <source>
        <dbReference type="EMBL" id="GIX93123.1"/>
    </source>
</evidence>
<accession>A0AAV4PAW9</accession>
<dbReference type="Proteomes" id="UP001054945">
    <property type="component" value="Unassembled WGS sequence"/>
</dbReference>
<sequence>MNLALLLTKDSDMKDNLKIGTDIAHGPEKEKRKGRRNFCAVLPLAWGLQITTRIPNIRWNYPSLSFSFLPLPSIFLLAKRAAHRDQSSKACLCFSLPKQIGGEHAFSGSDLKVFLRLSDGRSPIKECKRRRSILIRIGKPITTTDTQRGNNLVFSEAEWFLKGFPESFTLPPYPS</sequence>
<protein>
    <submittedName>
        <fullName evidence="1">Uncharacterized protein</fullName>
    </submittedName>
</protein>
<reference evidence="1 2" key="1">
    <citation type="submission" date="2021-06" db="EMBL/GenBank/DDBJ databases">
        <title>Caerostris extrusa draft genome.</title>
        <authorList>
            <person name="Kono N."/>
            <person name="Arakawa K."/>
        </authorList>
    </citation>
    <scope>NUCLEOTIDE SEQUENCE [LARGE SCALE GENOMIC DNA]</scope>
</reference>
<dbReference type="AlphaFoldDB" id="A0AAV4PAW9"/>
<dbReference type="EMBL" id="BPLR01004198">
    <property type="protein sequence ID" value="GIX93123.1"/>
    <property type="molecule type" value="Genomic_DNA"/>
</dbReference>
<proteinExistence type="predicted"/>
<comment type="caution">
    <text evidence="1">The sequence shown here is derived from an EMBL/GenBank/DDBJ whole genome shotgun (WGS) entry which is preliminary data.</text>
</comment>